<sequence>MKQHLKSMLRRWYQWNAMERAVALASLAVLSLAAAASHADPGDFQAMPGLWKIVTHHVHGSHAGQSTVQWHCVDEGADPWAEFANMPVPANDQCRRSEQHRSSTALAWSLTCPGNAPADGRGRVDFDSPEHYTASTSLHGHEVVRVEGQRFAACTSAND</sequence>
<organism evidence="2 3">
    <name type="scientific">Dyella halodurans</name>
    <dbReference type="NCBI Taxonomy" id="1920171"/>
    <lineage>
        <taxon>Bacteria</taxon>
        <taxon>Pseudomonadati</taxon>
        <taxon>Pseudomonadota</taxon>
        <taxon>Gammaproteobacteria</taxon>
        <taxon>Lysobacterales</taxon>
        <taxon>Rhodanobacteraceae</taxon>
        <taxon>Dyella</taxon>
    </lineage>
</organism>
<protein>
    <submittedName>
        <fullName evidence="2">DUF3617 domain-containing protein</fullName>
    </submittedName>
</protein>
<evidence type="ECO:0000256" key="1">
    <source>
        <dbReference type="SAM" id="SignalP"/>
    </source>
</evidence>
<dbReference type="RefSeq" id="WP_266152537.1">
    <property type="nucleotide sequence ID" value="NZ_CP064028.1"/>
</dbReference>
<dbReference type="InterPro" id="IPR022061">
    <property type="entry name" value="DUF3617"/>
</dbReference>
<proteinExistence type="predicted"/>
<dbReference type="Pfam" id="PF12276">
    <property type="entry name" value="DUF3617"/>
    <property type="match status" value="1"/>
</dbReference>
<comment type="caution">
    <text evidence="2">The sequence shown here is derived from an EMBL/GenBank/DDBJ whole genome shotgun (WGS) entry which is preliminary data.</text>
</comment>
<accession>A0ABV9BZE5</accession>
<name>A0ABV9BZE5_9GAMM</name>
<dbReference type="Proteomes" id="UP001595961">
    <property type="component" value="Unassembled WGS sequence"/>
</dbReference>
<feature type="signal peptide" evidence="1">
    <location>
        <begin position="1"/>
        <end position="39"/>
    </location>
</feature>
<evidence type="ECO:0000313" key="2">
    <source>
        <dbReference type="EMBL" id="MFC4526098.1"/>
    </source>
</evidence>
<feature type="chain" id="PRO_5045691989" evidence="1">
    <location>
        <begin position="40"/>
        <end position="159"/>
    </location>
</feature>
<keyword evidence="1" id="KW-0732">Signal</keyword>
<reference evidence="3" key="1">
    <citation type="journal article" date="2019" name="Int. J. Syst. Evol. Microbiol.">
        <title>The Global Catalogue of Microorganisms (GCM) 10K type strain sequencing project: providing services to taxonomists for standard genome sequencing and annotation.</title>
        <authorList>
            <consortium name="The Broad Institute Genomics Platform"/>
            <consortium name="The Broad Institute Genome Sequencing Center for Infectious Disease"/>
            <person name="Wu L."/>
            <person name="Ma J."/>
        </authorList>
    </citation>
    <scope>NUCLEOTIDE SEQUENCE [LARGE SCALE GENOMIC DNA]</scope>
    <source>
        <strain evidence="3">CCM 4481</strain>
    </source>
</reference>
<gene>
    <name evidence="2" type="ORF">ACFO5W_05555</name>
</gene>
<keyword evidence="3" id="KW-1185">Reference proteome</keyword>
<dbReference type="EMBL" id="JBHSGA010000010">
    <property type="protein sequence ID" value="MFC4526098.1"/>
    <property type="molecule type" value="Genomic_DNA"/>
</dbReference>
<evidence type="ECO:0000313" key="3">
    <source>
        <dbReference type="Proteomes" id="UP001595961"/>
    </source>
</evidence>